<organism evidence="3 4">
    <name type="scientific">Porites lobata</name>
    <dbReference type="NCBI Taxonomy" id="104759"/>
    <lineage>
        <taxon>Eukaryota</taxon>
        <taxon>Metazoa</taxon>
        <taxon>Cnidaria</taxon>
        <taxon>Anthozoa</taxon>
        <taxon>Hexacorallia</taxon>
        <taxon>Scleractinia</taxon>
        <taxon>Fungiina</taxon>
        <taxon>Poritidae</taxon>
        <taxon>Porites</taxon>
    </lineage>
</organism>
<name>A0ABN8RVU7_9CNID</name>
<dbReference type="Pfam" id="PF01501">
    <property type="entry name" value="Glyco_transf_8"/>
    <property type="match status" value="1"/>
</dbReference>
<evidence type="ECO:0000256" key="2">
    <source>
        <dbReference type="ARBA" id="ARBA00038934"/>
    </source>
</evidence>
<dbReference type="SUPFAM" id="SSF53448">
    <property type="entry name" value="Nucleotide-diphospho-sugar transferases"/>
    <property type="match status" value="1"/>
</dbReference>
<comment type="caution">
    <text evidence="3">The sequence shown here is derived from an EMBL/GenBank/DDBJ whole genome shotgun (WGS) entry which is preliminary data.</text>
</comment>
<accession>A0ABN8RVU7</accession>
<keyword evidence="4" id="KW-1185">Reference proteome</keyword>
<dbReference type="InterPro" id="IPR002495">
    <property type="entry name" value="Glyco_trans_8"/>
</dbReference>
<reference evidence="3 4" key="1">
    <citation type="submission" date="2022-05" db="EMBL/GenBank/DDBJ databases">
        <authorList>
            <consortium name="Genoscope - CEA"/>
            <person name="William W."/>
        </authorList>
    </citation>
    <scope>NUCLEOTIDE SEQUENCE [LARGE SCALE GENOMIC DNA]</scope>
</reference>
<comment type="similarity">
    <text evidence="1">Belongs to the glycosyltransferase 8 family. Glycogenin subfamily.</text>
</comment>
<evidence type="ECO:0000313" key="3">
    <source>
        <dbReference type="EMBL" id="CAH3181991.1"/>
    </source>
</evidence>
<gene>
    <name evidence="3" type="ORF">PLOB_00026301</name>
</gene>
<evidence type="ECO:0000313" key="4">
    <source>
        <dbReference type="Proteomes" id="UP001159405"/>
    </source>
</evidence>
<proteinExistence type="inferred from homology"/>
<dbReference type="PANTHER" id="PTHR11183">
    <property type="entry name" value="GLYCOGENIN SUBFAMILY MEMBER"/>
    <property type="match status" value="1"/>
</dbReference>
<dbReference type="EMBL" id="CALNXK010000311">
    <property type="protein sequence ID" value="CAH3181991.1"/>
    <property type="molecule type" value="Genomic_DNA"/>
</dbReference>
<evidence type="ECO:0000256" key="1">
    <source>
        <dbReference type="ARBA" id="ARBA00038162"/>
    </source>
</evidence>
<dbReference type="InterPro" id="IPR029044">
    <property type="entry name" value="Nucleotide-diphossugar_trans"/>
</dbReference>
<dbReference type="Proteomes" id="UP001159405">
    <property type="component" value="Unassembled WGS sequence"/>
</dbReference>
<dbReference type="EC" id="2.4.1.186" evidence="2"/>
<protein>
    <recommendedName>
        <fullName evidence="2">glycogenin glucosyltransferase</fullName>
        <ecNumber evidence="2">2.4.1.186</ecNumber>
    </recommendedName>
</protein>
<dbReference type="InterPro" id="IPR050587">
    <property type="entry name" value="GNT1/Glycosyltrans_8"/>
</dbReference>
<sequence>MKVKNDHRSKPCSTPHLRIIKREAFAFVATDDKYAERALVAALSLKKVQTTKPMVLICTPGVVSISRFKNFGVFDEIVMRPELNIPQNDQNPNLLLRPWITKTFTKLNIWTLTSYTKIVYLDTDVLVLKNIDDLFQRDELSAGPEDLWPDVFNSGVLCVKLLLFLGTDQGLLNDVYGNSWRTVPIRRLPYTYNMAYSTFKIYRSAYDRYKDEVKVVHFLGTLERKPWEFIFNESTNQLEPEADVYVKKWWKLHQSLSNG</sequence>
<dbReference type="Gene3D" id="3.90.550.10">
    <property type="entry name" value="Spore Coat Polysaccharide Biosynthesis Protein SpsA, Chain A"/>
    <property type="match status" value="1"/>
</dbReference>